<dbReference type="Proteomes" id="UP000823749">
    <property type="component" value="Chromosome 3"/>
</dbReference>
<proteinExistence type="predicted"/>
<evidence type="ECO:0000313" key="2">
    <source>
        <dbReference type="Proteomes" id="UP000823749"/>
    </source>
</evidence>
<accession>A0AAV6KVE9</accession>
<organism evidence="1 2">
    <name type="scientific">Rhododendron griersonianum</name>
    <dbReference type="NCBI Taxonomy" id="479676"/>
    <lineage>
        <taxon>Eukaryota</taxon>
        <taxon>Viridiplantae</taxon>
        <taxon>Streptophyta</taxon>
        <taxon>Embryophyta</taxon>
        <taxon>Tracheophyta</taxon>
        <taxon>Spermatophyta</taxon>
        <taxon>Magnoliopsida</taxon>
        <taxon>eudicotyledons</taxon>
        <taxon>Gunneridae</taxon>
        <taxon>Pentapetalae</taxon>
        <taxon>asterids</taxon>
        <taxon>Ericales</taxon>
        <taxon>Ericaceae</taxon>
        <taxon>Ericoideae</taxon>
        <taxon>Rhodoreae</taxon>
        <taxon>Rhododendron</taxon>
    </lineage>
</organism>
<reference evidence="1" key="1">
    <citation type="submission" date="2020-08" db="EMBL/GenBank/DDBJ databases">
        <title>Plant Genome Project.</title>
        <authorList>
            <person name="Zhang R.-G."/>
        </authorList>
    </citation>
    <scope>NUCLEOTIDE SEQUENCE</scope>
    <source>
        <strain evidence="1">WSP0</strain>
        <tissue evidence="1">Leaf</tissue>
    </source>
</reference>
<protein>
    <submittedName>
        <fullName evidence="1">Uncharacterized protein</fullName>
    </submittedName>
</protein>
<keyword evidence="2" id="KW-1185">Reference proteome</keyword>
<comment type="caution">
    <text evidence="1">The sequence shown here is derived from an EMBL/GenBank/DDBJ whole genome shotgun (WGS) entry which is preliminary data.</text>
</comment>
<name>A0AAV6KVE9_9ERIC</name>
<evidence type="ECO:0000313" key="1">
    <source>
        <dbReference type="EMBL" id="KAG5556229.1"/>
    </source>
</evidence>
<gene>
    <name evidence="1" type="ORF">RHGRI_006737</name>
</gene>
<dbReference type="EMBL" id="JACTNZ010000003">
    <property type="protein sequence ID" value="KAG5556229.1"/>
    <property type="molecule type" value="Genomic_DNA"/>
</dbReference>
<sequence length="90" mass="9989">MPKVDSRGVNFLFKCCHLPSLHLPKSEFLIDRLTLVYVRCVNPSCVDEGDDVIDDDMLACSFDGDGGVFSEAVKEILANHKNKMDTGRVT</sequence>
<dbReference type="AlphaFoldDB" id="A0AAV6KVE9"/>